<dbReference type="Proteomes" id="UP000531463">
    <property type="component" value="Unassembled WGS sequence"/>
</dbReference>
<sequence>MRQINTGLNTREIILEMIDEADDPPFAEQRTWHRRRIAFLCDCISVAVDYGFFCSVSQQSIMNITKMAEDVWITESKTTQLIDIWQQLKQLYPPETIPYAQKLPTKELLELLLSSPDDLRIIEIPDIIGDVFDDQTWIRLFKKHFADVIQLRCDV</sequence>
<dbReference type="AlphaFoldDB" id="A0A0B1I2Z0"/>
<name>A0A0B1I2Z0_ECOLX</name>
<evidence type="ECO:0000313" key="3">
    <source>
        <dbReference type="EMBL" id="MDA4176306.1"/>
    </source>
</evidence>
<proteinExistence type="predicted"/>
<dbReference type="RefSeq" id="WP_001248982.1">
    <property type="nucleotide sequence ID" value="NZ_AP022295.1"/>
</dbReference>
<evidence type="ECO:0000313" key="1">
    <source>
        <dbReference type="EMBL" id="EFH6095163.1"/>
    </source>
</evidence>
<dbReference type="Proteomes" id="UP000543257">
    <property type="component" value="Unassembled WGS sequence"/>
</dbReference>
<gene>
    <name evidence="2" type="ORF">EN85_002066</name>
    <name evidence="1" type="ORF">GAI89_10890</name>
    <name evidence="3" type="ORF">NY836_02565</name>
</gene>
<reference evidence="2 5" key="1">
    <citation type="submission" date="2018-08" db="EMBL/GenBank/DDBJ databases">
        <authorList>
            <consortium name="GenomeTrakr network: Whole genome sequencing for foodborne pathogen traceback"/>
        </authorList>
    </citation>
    <scope>NUCLEOTIDE SEQUENCE [LARGE SCALE GENOMIC DNA]</scope>
    <source>
        <strain evidence="2 5">AZ-TG73583</strain>
    </source>
</reference>
<dbReference type="EMBL" id="AASWKH010000009">
    <property type="protein sequence ID" value="EFH6095163.1"/>
    <property type="molecule type" value="Genomic_DNA"/>
</dbReference>
<dbReference type="EMBL" id="JANWOR010000091">
    <property type="protein sequence ID" value="MDA4176306.1"/>
    <property type="molecule type" value="Genomic_DNA"/>
</dbReference>
<protein>
    <submittedName>
        <fullName evidence="2">Uncharacterized protein</fullName>
    </submittedName>
</protein>
<dbReference type="Proteomes" id="UP001211064">
    <property type="component" value="Unassembled WGS sequence"/>
</dbReference>
<dbReference type="EMBL" id="AATJKW010000010">
    <property type="protein sequence ID" value="EFL9837097.1"/>
    <property type="molecule type" value="Genomic_DNA"/>
</dbReference>
<accession>A0A0B1I2Z0</accession>
<reference evidence="1 4" key="2">
    <citation type="submission" date="2019-12" db="EMBL/GenBank/DDBJ databases">
        <authorList>
            <consortium name="NARMS: The National Antimicrobial Resistance Monitoring System"/>
        </authorList>
    </citation>
    <scope>NUCLEOTIDE SEQUENCE [LARGE SCALE GENOMIC DNA]</scope>
    <source>
        <strain evidence="1 4">CVM N19EC0510</strain>
    </source>
</reference>
<comment type="caution">
    <text evidence="2">The sequence shown here is derived from an EMBL/GenBank/DDBJ whole genome shotgun (WGS) entry which is preliminary data.</text>
</comment>
<evidence type="ECO:0000313" key="4">
    <source>
        <dbReference type="Proteomes" id="UP000531463"/>
    </source>
</evidence>
<organism evidence="2 5">
    <name type="scientific">Escherichia coli</name>
    <dbReference type="NCBI Taxonomy" id="562"/>
    <lineage>
        <taxon>Bacteria</taxon>
        <taxon>Pseudomonadati</taxon>
        <taxon>Pseudomonadota</taxon>
        <taxon>Gammaproteobacteria</taxon>
        <taxon>Enterobacterales</taxon>
        <taxon>Enterobacteriaceae</taxon>
        <taxon>Escherichia</taxon>
    </lineage>
</organism>
<evidence type="ECO:0000313" key="2">
    <source>
        <dbReference type="EMBL" id="EFL9837097.1"/>
    </source>
</evidence>
<reference evidence="3" key="3">
    <citation type="submission" date="2022-08" db="EMBL/GenBank/DDBJ databases">
        <title>Genome sequencing of human pathogens.</title>
        <authorList>
            <person name="Cao X."/>
        </authorList>
    </citation>
    <scope>NUCLEOTIDE SEQUENCE</scope>
    <source>
        <strain evidence="3">EC16126</strain>
    </source>
</reference>
<evidence type="ECO:0000313" key="5">
    <source>
        <dbReference type="Proteomes" id="UP000543257"/>
    </source>
</evidence>